<reference evidence="1" key="1">
    <citation type="submission" date="2020-11" db="EMBL/GenBank/DDBJ databases">
        <title>Adaptations for nitrogen fixation in a non-lichenized fungal sporocarp promotes dispersal by wood-feeding termites.</title>
        <authorList>
            <consortium name="DOE Joint Genome Institute"/>
            <person name="Koch R.A."/>
            <person name="Yoon G."/>
            <person name="Arayal U."/>
            <person name="Lail K."/>
            <person name="Amirebrahimi M."/>
            <person name="Labutti K."/>
            <person name="Lipzen A."/>
            <person name="Riley R."/>
            <person name="Barry K."/>
            <person name="Henrissat B."/>
            <person name="Grigoriev I.V."/>
            <person name="Herr J.R."/>
            <person name="Aime M.C."/>
        </authorList>
    </citation>
    <scope>NUCLEOTIDE SEQUENCE</scope>
    <source>
        <strain evidence="1">MCA 3950</strain>
    </source>
</reference>
<dbReference type="Proteomes" id="UP000812287">
    <property type="component" value="Unassembled WGS sequence"/>
</dbReference>
<dbReference type="EMBL" id="MU250539">
    <property type="protein sequence ID" value="KAG7444723.1"/>
    <property type="molecule type" value="Genomic_DNA"/>
</dbReference>
<accession>A0A9P8AQU9</accession>
<evidence type="ECO:0000313" key="1">
    <source>
        <dbReference type="EMBL" id="KAG7444723.1"/>
    </source>
</evidence>
<comment type="caution">
    <text evidence="1">The sequence shown here is derived from an EMBL/GenBank/DDBJ whole genome shotgun (WGS) entry which is preliminary data.</text>
</comment>
<keyword evidence="2" id="KW-1185">Reference proteome</keyword>
<proteinExistence type="predicted"/>
<protein>
    <submittedName>
        <fullName evidence="1">Uncharacterized protein</fullName>
    </submittedName>
</protein>
<dbReference type="GeneID" id="66102412"/>
<gene>
    <name evidence="1" type="ORF">BT62DRAFT_223521</name>
</gene>
<organism evidence="1 2">
    <name type="scientific">Guyanagaster necrorhizus</name>
    <dbReference type="NCBI Taxonomy" id="856835"/>
    <lineage>
        <taxon>Eukaryota</taxon>
        <taxon>Fungi</taxon>
        <taxon>Dikarya</taxon>
        <taxon>Basidiomycota</taxon>
        <taxon>Agaricomycotina</taxon>
        <taxon>Agaricomycetes</taxon>
        <taxon>Agaricomycetidae</taxon>
        <taxon>Agaricales</taxon>
        <taxon>Marasmiineae</taxon>
        <taxon>Physalacriaceae</taxon>
        <taxon>Guyanagaster</taxon>
    </lineage>
</organism>
<name>A0A9P8AQU9_9AGAR</name>
<sequence>MGRIVSCDRNYILHSRFLILTPYLTLTGSRAFSIGKYAMCWRRFATPYSTLSVCCDHFHVHLYPAVSIVVRTHLTGIRMQSDSMYIGWTLLMGYEMTRRFERP</sequence>
<dbReference type="RefSeq" id="XP_043038223.1">
    <property type="nucleotide sequence ID" value="XM_043180116.1"/>
</dbReference>
<dbReference type="AlphaFoldDB" id="A0A9P8AQU9"/>
<evidence type="ECO:0000313" key="2">
    <source>
        <dbReference type="Proteomes" id="UP000812287"/>
    </source>
</evidence>